<evidence type="ECO:0000256" key="1">
    <source>
        <dbReference type="SAM" id="Phobius"/>
    </source>
</evidence>
<dbReference type="Proteomes" id="UP000887567">
    <property type="component" value="Unplaced"/>
</dbReference>
<dbReference type="KEGG" id="epa:110246228"/>
<dbReference type="OrthoDB" id="5976243at2759"/>
<evidence type="ECO:0000313" key="2">
    <source>
        <dbReference type="EnsemblMetazoa" id="XP_020908204.1"/>
    </source>
</evidence>
<feature type="transmembrane region" description="Helical" evidence="1">
    <location>
        <begin position="54"/>
        <end position="72"/>
    </location>
</feature>
<dbReference type="OMA" id="CDFINEI"/>
<keyword evidence="1" id="KW-0812">Transmembrane</keyword>
<keyword evidence="1" id="KW-0472">Membrane</keyword>
<keyword evidence="3" id="KW-1185">Reference proteome</keyword>
<evidence type="ECO:0000313" key="3">
    <source>
        <dbReference type="Proteomes" id="UP000887567"/>
    </source>
</evidence>
<protein>
    <submittedName>
        <fullName evidence="2">Uncharacterized protein</fullName>
    </submittedName>
</protein>
<name>A0A913XQQ7_EXADI</name>
<dbReference type="AlphaFoldDB" id="A0A913XQQ7"/>
<feature type="transmembrane region" description="Helical" evidence="1">
    <location>
        <begin position="79"/>
        <end position="95"/>
    </location>
</feature>
<feature type="transmembrane region" description="Helical" evidence="1">
    <location>
        <begin position="29"/>
        <end position="48"/>
    </location>
</feature>
<reference evidence="2" key="1">
    <citation type="submission" date="2022-11" db="UniProtKB">
        <authorList>
            <consortium name="EnsemblMetazoa"/>
        </authorList>
    </citation>
    <scope>IDENTIFICATION</scope>
</reference>
<organism evidence="2 3">
    <name type="scientific">Exaiptasia diaphana</name>
    <name type="common">Tropical sea anemone</name>
    <name type="synonym">Aiptasia pulchella</name>
    <dbReference type="NCBI Taxonomy" id="2652724"/>
    <lineage>
        <taxon>Eukaryota</taxon>
        <taxon>Metazoa</taxon>
        <taxon>Cnidaria</taxon>
        <taxon>Anthozoa</taxon>
        <taxon>Hexacorallia</taxon>
        <taxon>Actiniaria</taxon>
        <taxon>Aiptasiidae</taxon>
        <taxon>Exaiptasia</taxon>
    </lineage>
</organism>
<dbReference type="RefSeq" id="XP_020908204.1">
    <property type="nucleotide sequence ID" value="XM_021052545.2"/>
</dbReference>
<accession>A0A913XQQ7</accession>
<keyword evidence="1" id="KW-1133">Transmembrane helix</keyword>
<dbReference type="GeneID" id="110246228"/>
<feature type="transmembrane region" description="Helical" evidence="1">
    <location>
        <begin position="101"/>
        <end position="122"/>
    </location>
</feature>
<proteinExistence type="predicted"/>
<sequence>MVRSLGYSFDYFIDSSKQLATKRIGHKKFWNVVGHVIGSWMAAWSVLFLGSKCLPFYFELMLITIKLLICIIQEPPAGFAYSLLYCLLGYHAVLVQHGSTVFQGLLILSLGFGFNLIGHLIFEDVQSLERYKKGDDPLFQLCDFINEIFFQEFHFSLLFILRMGLLPVLEWRSDVDLRKALDKITLIRKGHRGP</sequence>
<dbReference type="EnsemblMetazoa" id="XM_021052545.2">
    <property type="protein sequence ID" value="XP_020908204.1"/>
    <property type="gene ID" value="LOC110246228"/>
</dbReference>